<dbReference type="GO" id="GO:0022857">
    <property type="term" value="F:transmembrane transporter activity"/>
    <property type="evidence" value="ECO:0007669"/>
    <property type="project" value="InterPro"/>
</dbReference>
<evidence type="ECO:0000313" key="9">
    <source>
        <dbReference type="Proteomes" id="UP000308430"/>
    </source>
</evidence>
<feature type="transmembrane region" description="Helical" evidence="6">
    <location>
        <begin position="300"/>
        <end position="320"/>
    </location>
</feature>
<evidence type="ECO:0000256" key="1">
    <source>
        <dbReference type="ARBA" id="ARBA00004141"/>
    </source>
</evidence>
<comment type="caution">
    <text evidence="8">The sequence shown here is derived from an EMBL/GenBank/DDBJ whole genome shotgun (WGS) entry which is preliminary data.</text>
</comment>
<dbReference type="Gene3D" id="1.20.1250.20">
    <property type="entry name" value="MFS general substrate transporter like domains"/>
    <property type="match status" value="2"/>
</dbReference>
<evidence type="ECO:0000256" key="5">
    <source>
        <dbReference type="ARBA" id="ARBA00023136"/>
    </source>
</evidence>
<dbReference type="PROSITE" id="PS50850">
    <property type="entry name" value="MFS"/>
    <property type="match status" value="1"/>
</dbReference>
<dbReference type="Pfam" id="PF07690">
    <property type="entry name" value="MFS_1"/>
    <property type="match status" value="1"/>
</dbReference>
<dbReference type="EMBL" id="SSOC01000001">
    <property type="protein sequence ID" value="THF67208.1"/>
    <property type="molecule type" value="Genomic_DNA"/>
</dbReference>
<feature type="transmembrane region" description="Helical" evidence="6">
    <location>
        <begin position="361"/>
        <end position="381"/>
    </location>
</feature>
<dbReference type="InterPro" id="IPR020846">
    <property type="entry name" value="MFS_dom"/>
</dbReference>
<name>A0A4S4B3G5_9RHOO</name>
<feature type="transmembrane region" description="Helical" evidence="6">
    <location>
        <begin position="129"/>
        <end position="148"/>
    </location>
</feature>
<sequence>MAVGLLGILLASMVAGLNGRIPGLVLPDLRGALGFGLDDASWLTTAYAAGELAAMPFATWFAITFSLRRFHLTMLFSTLLLSLVMPYVQDLHLLLTLRVLHGMLGGALIPVLMMACLRFLPPPIRLHGLAIFALVATFSPNIALWLAAQWVDRLEDWRWVYWHVIPLGLVAATLVGWGIPKMPMALPRIPQANWFGMALGIPGLMLLVVGVDQGVRLDWFHSPLIVAAFVAGGALLALFLASEWFHPAPFVRLQLLERRNLWIGFIIFALLLMTMATAVTLPANLMANFQGFRMEQSASLGLIVGLPQLLLGPCVALLLYRKWVDARHVFVAGLLCMIAANWLASGITSEWMVRQFLWTQVLHMVGQPLTMVSLLFLLTSVVQPMEGPFLSGLVNIVRVFSTTIGAAIIGQITAVRSRFHSEMLLDNAGQLLARLPSNDPAWASLGNTVAQQANILAAADIYRVFAVVALLMVPLVLMLQHIPAPVVTRTPPVTPPAAAPAAAS</sequence>
<dbReference type="AlphaFoldDB" id="A0A4S4B3G5"/>
<comment type="subcellular location">
    <subcellularLocation>
        <location evidence="1">Membrane</location>
        <topology evidence="1">Multi-pass membrane protein</topology>
    </subcellularLocation>
</comment>
<dbReference type="Proteomes" id="UP000308430">
    <property type="component" value="Unassembled WGS sequence"/>
</dbReference>
<keyword evidence="2" id="KW-0813">Transport</keyword>
<organism evidence="8 9">
    <name type="scientific">Pseudothauera nasutitermitis</name>
    <dbReference type="NCBI Taxonomy" id="2565930"/>
    <lineage>
        <taxon>Bacteria</taxon>
        <taxon>Pseudomonadati</taxon>
        <taxon>Pseudomonadota</taxon>
        <taxon>Betaproteobacteria</taxon>
        <taxon>Rhodocyclales</taxon>
        <taxon>Zoogloeaceae</taxon>
        <taxon>Pseudothauera</taxon>
    </lineage>
</organism>
<keyword evidence="5 6" id="KW-0472">Membrane</keyword>
<dbReference type="InterPro" id="IPR011701">
    <property type="entry name" value="MFS"/>
</dbReference>
<evidence type="ECO:0000256" key="3">
    <source>
        <dbReference type="ARBA" id="ARBA00022692"/>
    </source>
</evidence>
<proteinExistence type="predicted"/>
<dbReference type="PANTHER" id="PTHR42718:SF9">
    <property type="entry name" value="MAJOR FACILITATOR SUPERFAMILY MULTIDRUG TRANSPORTER MFSC"/>
    <property type="match status" value="1"/>
</dbReference>
<evidence type="ECO:0000256" key="6">
    <source>
        <dbReference type="SAM" id="Phobius"/>
    </source>
</evidence>
<evidence type="ECO:0000256" key="2">
    <source>
        <dbReference type="ARBA" id="ARBA00022448"/>
    </source>
</evidence>
<dbReference type="RefSeq" id="WP_136346617.1">
    <property type="nucleotide sequence ID" value="NZ_SSOC01000001.1"/>
</dbReference>
<keyword evidence="4 6" id="KW-1133">Transmembrane helix</keyword>
<feature type="transmembrane region" description="Helical" evidence="6">
    <location>
        <begin position="329"/>
        <end position="349"/>
    </location>
</feature>
<feature type="transmembrane region" description="Helical" evidence="6">
    <location>
        <begin position="40"/>
        <end position="63"/>
    </location>
</feature>
<feature type="transmembrane region" description="Helical" evidence="6">
    <location>
        <begin position="160"/>
        <end position="180"/>
    </location>
</feature>
<feature type="transmembrane region" description="Helical" evidence="6">
    <location>
        <begin position="192"/>
        <end position="211"/>
    </location>
</feature>
<feature type="transmembrane region" description="Helical" evidence="6">
    <location>
        <begin position="461"/>
        <end position="479"/>
    </location>
</feature>
<keyword evidence="9" id="KW-1185">Reference proteome</keyword>
<feature type="transmembrane region" description="Helical" evidence="6">
    <location>
        <begin position="70"/>
        <end position="89"/>
    </location>
</feature>
<dbReference type="GO" id="GO:0016020">
    <property type="term" value="C:membrane"/>
    <property type="evidence" value="ECO:0007669"/>
    <property type="project" value="UniProtKB-SubCell"/>
</dbReference>
<dbReference type="SUPFAM" id="SSF103473">
    <property type="entry name" value="MFS general substrate transporter"/>
    <property type="match status" value="1"/>
</dbReference>
<feature type="transmembrane region" description="Helical" evidence="6">
    <location>
        <begin position="261"/>
        <end position="280"/>
    </location>
</feature>
<protein>
    <submittedName>
        <fullName evidence="8">MFS transporter</fullName>
    </submittedName>
</protein>
<dbReference type="OrthoDB" id="9812221at2"/>
<gene>
    <name evidence="8" type="ORF">E6C76_02165</name>
</gene>
<dbReference type="PANTHER" id="PTHR42718">
    <property type="entry name" value="MAJOR FACILITATOR SUPERFAMILY MULTIDRUG TRANSPORTER MFSC"/>
    <property type="match status" value="1"/>
</dbReference>
<evidence type="ECO:0000313" key="8">
    <source>
        <dbReference type="EMBL" id="THF67208.1"/>
    </source>
</evidence>
<dbReference type="InterPro" id="IPR036259">
    <property type="entry name" value="MFS_trans_sf"/>
</dbReference>
<reference evidence="8 9" key="1">
    <citation type="submission" date="2019-04" db="EMBL/GenBank/DDBJ databases">
        <title>Azoarcus nasutitermitis sp. nov. isolated from termite nest.</title>
        <authorList>
            <person name="Lin S.-Y."/>
            <person name="Hameed A."/>
            <person name="Hsu Y.-H."/>
            <person name="Young C.-C."/>
        </authorList>
    </citation>
    <scope>NUCLEOTIDE SEQUENCE [LARGE SCALE GENOMIC DNA]</scope>
    <source>
        <strain evidence="8 9">CC-YHH838</strain>
    </source>
</reference>
<feature type="transmembrane region" description="Helical" evidence="6">
    <location>
        <begin position="223"/>
        <end position="241"/>
    </location>
</feature>
<keyword evidence="3 6" id="KW-0812">Transmembrane</keyword>
<evidence type="ECO:0000256" key="4">
    <source>
        <dbReference type="ARBA" id="ARBA00022989"/>
    </source>
</evidence>
<accession>A0A4S4B3G5</accession>
<evidence type="ECO:0000259" key="7">
    <source>
        <dbReference type="PROSITE" id="PS50850"/>
    </source>
</evidence>
<feature type="domain" description="Major facilitator superfamily (MFS) profile" evidence="7">
    <location>
        <begin position="4"/>
        <end position="484"/>
    </location>
</feature>
<feature type="transmembrane region" description="Helical" evidence="6">
    <location>
        <begin position="95"/>
        <end position="117"/>
    </location>
</feature>